<dbReference type="AlphaFoldDB" id="A0A927GI88"/>
<organism evidence="2 3">
    <name type="scientific">Hymenobacter montanus</name>
    <dbReference type="NCBI Taxonomy" id="2771359"/>
    <lineage>
        <taxon>Bacteria</taxon>
        <taxon>Pseudomonadati</taxon>
        <taxon>Bacteroidota</taxon>
        <taxon>Cytophagia</taxon>
        <taxon>Cytophagales</taxon>
        <taxon>Hymenobacteraceae</taxon>
        <taxon>Hymenobacter</taxon>
    </lineage>
</organism>
<accession>A0A927GI88</accession>
<gene>
    <name evidence="2" type="ORF">IC235_04430</name>
</gene>
<reference evidence="2" key="1">
    <citation type="submission" date="2020-09" db="EMBL/GenBank/DDBJ databases">
        <authorList>
            <person name="Kim M.K."/>
        </authorList>
    </citation>
    <scope>NUCLEOTIDE SEQUENCE</scope>
    <source>
        <strain evidence="2">BT664</strain>
    </source>
</reference>
<sequence length="175" mass="19540">MKKIILLAPLALFLVVVSCKKLDQLLTFTVDVTQTVEIPGYFVGAQLQPVTVTTRSEESFRNNKTTRNNVKNVLLDQLVLTVTAPAGSTFDFLKEIDIFINTPNTNNKIPLAHLYTIPRGTNTITLEPTKAKLDEYLKSDTYQLTVDARLTPGSFSPNYFTVRSDARFKVTADPL</sequence>
<name>A0A927GI88_9BACT</name>
<comment type="caution">
    <text evidence="2">The sequence shown here is derived from an EMBL/GenBank/DDBJ whole genome shotgun (WGS) entry which is preliminary data.</text>
</comment>
<evidence type="ECO:0000313" key="3">
    <source>
        <dbReference type="Proteomes" id="UP000612233"/>
    </source>
</evidence>
<evidence type="ECO:0008006" key="4">
    <source>
        <dbReference type="Google" id="ProtNLM"/>
    </source>
</evidence>
<feature type="chain" id="PRO_5037909021" description="DUF1735 domain-containing protein" evidence="1">
    <location>
        <begin position="22"/>
        <end position="175"/>
    </location>
</feature>
<proteinExistence type="predicted"/>
<keyword evidence="3" id="KW-1185">Reference proteome</keyword>
<feature type="signal peptide" evidence="1">
    <location>
        <begin position="1"/>
        <end position="21"/>
    </location>
</feature>
<dbReference type="RefSeq" id="WP_191003978.1">
    <property type="nucleotide sequence ID" value="NZ_JACXAD010000004.1"/>
</dbReference>
<protein>
    <recommendedName>
        <fullName evidence="4">DUF1735 domain-containing protein</fullName>
    </recommendedName>
</protein>
<dbReference type="PROSITE" id="PS51257">
    <property type="entry name" value="PROKAR_LIPOPROTEIN"/>
    <property type="match status" value="1"/>
</dbReference>
<dbReference type="EMBL" id="JACXAD010000004">
    <property type="protein sequence ID" value="MBD2767142.1"/>
    <property type="molecule type" value="Genomic_DNA"/>
</dbReference>
<dbReference type="Proteomes" id="UP000612233">
    <property type="component" value="Unassembled WGS sequence"/>
</dbReference>
<keyword evidence="1" id="KW-0732">Signal</keyword>
<evidence type="ECO:0000313" key="2">
    <source>
        <dbReference type="EMBL" id="MBD2767142.1"/>
    </source>
</evidence>
<evidence type="ECO:0000256" key="1">
    <source>
        <dbReference type="SAM" id="SignalP"/>
    </source>
</evidence>